<keyword evidence="2" id="KW-1185">Reference proteome</keyword>
<name>A0A1K0FEU0_9ACTN</name>
<dbReference type="SUPFAM" id="SSF48452">
    <property type="entry name" value="TPR-like"/>
    <property type="match status" value="1"/>
</dbReference>
<gene>
    <name evidence="1" type="ORF">BG844_27485</name>
</gene>
<organism evidence="1 2">
    <name type="scientific">Couchioplanes caeruleus subsp. caeruleus</name>
    <dbReference type="NCBI Taxonomy" id="56427"/>
    <lineage>
        <taxon>Bacteria</taxon>
        <taxon>Bacillati</taxon>
        <taxon>Actinomycetota</taxon>
        <taxon>Actinomycetes</taxon>
        <taxon>Micromonosporales</taxon>
        <taxon>Micromonosporaceae</taxon>
        <taxon>Couchioplanes</taxon>
    </lineage>
</organism>
<reference evidence="1 2" key="1">
    <citation type="submission" date="2016-09" db="EMBL/GenBank/DDBJ databases">
        <title>Couchioplanes caeruleus draft genome sequence.</title>
        <authorList>
            <person name="Sheehan J."/>
            <person name="Caffrey P."/>
        </authorList>
    </citation>
    <scope>NUCLEOTIDE SEQUENCE [LARGE SCALE GENOMIC DNA]</scope>
    <source>
        <strain evidence="1 2">DSM 43634</strain>
    </source>
</reference>
<dbReference type="InterPro" id="IPR011990">
    <property type="entry name" value="TPR-like_helical_dom_sf"/>
</dbReference>
<sequence>MLSRWENGLRLRDPLYQRLLCQVYCQTPDELGFTAGDVELPARSHLAPPVGPEMVQYFRNVFAEHLRADNLMGPSHLVDVVRAQAALLDQMLPNARDSVRDELLLLALRYNEFTGWLYQDACTAEQAMRFTDRSMDYALEIGRASETSYVLMRKADIAADQDKPERVIGLTDAALRGPGKLSPRSRALILRLRGRAHARLGDAGECERALDAARADVERDHEPDGLTDYCTPAYIGMEAASCWSRLEQFGKAIAAYEQSLSAWPAELRRDQGLCLARLSYAYAASEDVQRACVQGRQAVDIVRAAPSGRALGELQRLRVQLQRLN</sequence>
<evidence type="ECO:0000313" key="2">
    <source>
        <dbReference type="Proteomes" id="UP000182486"/>
    </source>
</evidence>
<proteinExistence type="predicted"/>
<accession>A0A1K0FEU0</accession>
<dbReference type="RefSeq" id="WP_071808258.1">
    <property type="nucleotide sequence ID" value="NZ_MEIA01000395.1"/>
</dbReference>
<dbReference type="Proteomes" id="UP000182486">
    <property type="component" value="Unassembled WGS sequence"/>
</dbReference>
<feature type="non-terminal residue" evidence="1">
    <location>
        <position position="325"/>
    </location>
</feature>
<protein>
    <recommendedName>
        <fullName evidence="3">Tetratricopeptide repeat protein</fullName>
    </recommendedName>
</protein>
<dbReference type="AlphaFoldDB" id="A0A1K0FEU0"/>
<dbReference type="EMBL" id="MEIA01000395">
    <property type="protein sequence ID" value="OJF11256.1"/>
    <property type="molecule type" value="Genomic_DNA"/>
</dbReference>
<dbReference type="Gene3D" id="1.25.40.10">
    <property type="entry name" value="Tetratricopeptide repeat domain"/>
    <property type="match status" value="1"/>
</dbReference>
<evidence type="ECO:0000313" key="1">
    <source>
        <dbReference type="EMBL" id="OJF11256.1"/>
    </source>
</evidence>
<evidence type="ECO:0008006" key="3">
    <source>
        <dbReference type="Google" id="ProtNLM"/>
    </source>
</evidence>
<comment type="caution">
    <text evidence="1">The sequence shown here is derived from an EMBL/GenBank/DDBJ whole genome shotgun (WGS) entry which is preliminary data.</text>
</comment>